<dbReference type="RefSeq" id="WP_131266410.1">
    <property type="nucleotide sequence ID" value="NZ_JABERJ010000038.1"/>
</dbReference>
<organism evidence="1 2">
    <name type="scientific">Acinetobacter terrestris</name>
    <dbReference type="NCBI Taxonomy" id="2529843"/>
    <lineage>
        <taxon>Bacteria</taxon>
        <taxon>Pseudomonadati</taxon>
        <taxon>Pseudomonadota</taxon>
        <taxon>Gammaproteobacteria</taxon>
        <taxon>Moraxellales</taxon>
        <taxon>Moraxellaceae</taxon>
        <taxon>Acinetobacter</taxon>
        <taxon>Acinetobacter Taxon 24</taxon>
    </lineage>
</organism>
<accession>A0ABX1UXP6</accession>
<evidence type="ECO:0000313" key="2">
    <source>
        <dbReference type="Proteomes" id="UP000555322"/>
    </source>
</evidence>
<evidence type="ECO:0000313" key="1">
    <source>
        <dbReference type="EMBL" id="NNH27411.1"/>
    </source>
</evidence>
<name>A0ABX1UXP6_9GAMM</name>
<keyword evidence="2" id="KW-1185">Reference proteome</keyword>
<dbReference type="EMBL" id="JABERJ010000038">
    <property type="protein sequence ID" value="NNH27411.1"/>
    <property type="molecule type" value="Genomic_DNA"/>
</dbReference>
<proteinExistence type="predicted"/>
<protein>
    <submittedName>
        <fullName evidence="1">Uncharacterized protein</fullName>
    </submittedName>
</protein>
<reference evidence="1 2" key="1">
    <citation type="submission" date="2020-04" db="EMBL/GenBank/DDBJ databases">
        <title>Acinetobacter Taxon 24.</title>
        <authorList>
            <person name="Nemec A."/>
            <person name="Radolfova-Krizova L."/>
            <person name="Higgins P.G."/>
            <person name="Spanelova P."/>
        </authorList>
    </citation>
    <scope>NUCLEOTIDE SEQUENCE [LARGE SCALE GENOMIC DNA]</scope>
    <source>
        <strain evidence="1 2">ANC 5084</strain>
    </source>
</reference>
<dbReference type="Pfam" id="PF22491">
    <property type="entry name" value="DUF6988"/>
    <property type="match status" value="1"/>
</dbReference>
<comment type="caution">
    <text evidence="1">The sequence shown here is derived from an EMBL/GenBank/DDBJ whole genome shotgun (WGS) entry which is preliminary data.</text>
</comment>
<dbReference type="Proteomes" id="UP000555322">
    <property type="component" value="Unassembled WGS sequence"/>
</dbReference>
<sequence length="224" mass="26329">MDLFEQSMRMINELNQELSQSEFVDGGLRLDLVYQCCDISIEHGLAVKTLLEAELFTSALAIFRTQFESLVRAYWILFAATDEQVIELVRLDSIEQFTLKEHKSISRFTATPMIEALKEIQEIKHIVAQLEEFKLFSLDYLNSIVHSGKQTFLRHTFGLSDEHKKMIIKQSNNLTMMVAQIYLKHTLPDRQKLIQVFIQKYRECFMLPEDISEEERQKILARYK</sequence>
<dbReference type="InterPro" id="IPR054257">
    <property type="entry name" value="DUF6988"/>
</dbReference>
<gene>
    <name evidence="1" type="ORF">HLH15_13290</name>
</gene>